<protein>
    <submittedName>
        <fullName evidence="2">Uncharacterized protein</fullName>
    </submittedName>
</protein>
<gene>
    <name evidence="2" type="ORF">ALC60_11902</name>
</gene>
<name>A0A151WM04_9HYME</name>
<feature type="region of interest" description="Disordered" evidence="1">
    <location>
        <begin position="110"/>
        <end position="147"/>
    </location>
</feature>
<evidence type="ECO:0000256" key="1">
    <source>
        <dbReference type="SAM" id="MobiDB-lite"/>
    </source>
</evidence>
<sequence>MMSNAAKNFTTSLNFQENYFEDPTNALNLYPAKCLIVQQNRSYFRVETNSFLTAKTARTIRFSEAVPGEDGKSEDEHVRWRAQILFSVSKQIYARGDKRQSKHLRNLRRRRLCKPPPPPSCNTSLLPPRVIPEPVRANLNPTASKLA</sequence>
<dbReference type="AlphaFoldDB" id="A0A151WM04"/>
<accession>A0A151WM04</accession>
<dbReference type="EMBL" id="KQ982944">
    <property type="protein sequence ID" value="KYQ48850.1"/>
    <property type="molecule type" value="Genomic_DNA"/>
</dbReference>
<reference evidence="2 3" key="1">
    <citation type="submission" date="2015-09" db="EMBL/GenBank/DDBJ databases">
        <title>Trachymyrmex zeteki WGS genome.</title>
        <authorList>
            <person name="Nygaard S."/>
            <person name="Hu H."/>
            <person name="Boomsma J."/>
            <person name="Zhang G."/>
        </authorList>
    </citation>
    <scope>NUCLEOTIDE SEQUENCE [LARGE SCALE GENOMIC DNA]</scope>
    <source>
        <strain evidence="2">Tzet28-1</strain>
        <tissue evidence="2">Whole body</tissue>
    </source>
</reference>
<organism evidence="2 3">
    <name type="scientific">Mycetomoellerius zeteki</name>
    <dbReference type="NCBI Taxonomy" id="64791"/>
    <lineage>
        <taxon>Eukaryota</taxon>
        <taxon>Metazoa</taxon>
        <taxon>Ecdysozoa</taxon>
        <taxon>Arthropoda</taxon>
        <taxon>Hexapoda</taxon>
        <taxon>Insecta</taxon>
        <taxon>Pterygota</taxon>
        <taxon>Neoptera</taxon>
        <taxon>Endopterygota</taxon>
        <taxon>Hymenoptera</taxon>
        <taxon>Apocrita</taxon>
        <taxon>Aculeata</taxon>
        <taxon>Formicoidea</taxon>
        <taxon>Formicidae</taxon>
        <taxon>Myrmicinae</taxon>
        <taxon>Mycetomoellerius</taxon>
    </lineage>
</organism>
<keyword evidence="3" id="KW-1185">Reference proteome</keyword>
<evidence type="ECO:0000313" key="2">
    <source>
        <dbReference type="EMBL" id="KYQ48850.1"/>
    </source>
</evidence>
<evidence type="ECO:0000313" key="3">
    <source>
        <dbReference type="Proteomes" id="UP000075809"/>
    </source>
</evidence>
<proteinExistence type="predicted"/>
<dbReference type="Proteomes" id="UP000075809">
    <property type="component" value="Unassembled WGS sequence"/>
</dbReference>